<sequence length="363" mass="40130">MQQVSLLKCHQQRQRLTEQTHTGRASPKTNGTTHHHGESQSHGRRKRELPGSIILLGFSGTKLERPLCTEMLVSRILKLTGNGPTIALSLLETRLQMPTYLLLDKLSVLDLCVTCTIVPQMLANLWGTRRRLPLGAASRSPPLPLDKLQECALLMKMASDLYMAICQPLRYPLILRPWVCGQLAAAAWSNSLANSVLQATLSLQLPFCGHHTLDHFFCELPALIKLAAQGSTRHWAPTAPTCWSSSCNLGQASSYTSSPPPTAPRPSLCSFSTVWSPTAQPPALHPENKDVRAAWRGLHPRAGSSPKERWSPPISWNNGSHTPRHYPKPWWGTDLTERLLLMVPCRCAAHTACAGGRWGPLLW</sequence>
<comment type="caution">
    <text evidence="11">The sequence shown here is derived from an EMBL/GenBank/DDBJ whole genome shotgun (WGS) entry which is preliminary data.</text>
</comment>
<evidence type="ECO:0000256" key="6">
    <source>
        <dbReference type="ARBA" id="ARBA00023136"/>
    </source>
</evidence>
<organism evidence="11 12">
    <name type="scientific">Marmota monax</name>
    <name type="common">Woodchuck</name>
    <dbReference type="NCBI Taxonomy" id="9995"/>
    <lineage>
        <taxon>Eukaryota</taxon>
        <taxon>Metazoa</taxon>
        <taxon>Chordata</taxon>
        <taxon>Craniata</taxon>
        <taxon>Vertebrata</taxon>
        <taxon>Euteleostomi</taxon>
        <taxon>Mammalia</taxon>
        <taxon>Eutheria</taxon>
        <taxon>Euarchontoglires</taxon>
        <taxon>Glires</taxon>
        <taxon>Rodentia</taxon>
        <taxon>Sciuromorpha</taxon>
        <taxon>Sciuridae</taxon>
        <taxon>Xerinae</taxon>
        <taxon>Marmotini</taxon>
        <taxon>Marmota</taxon>
    </lineage>
</organism>
<keyword evidence="6" id="KW-0472">Membrane</keyword>
<keyword evidence="2" id="KW-1003">Cell membrane</keyword>
<evidence type="ECO:0000256" key="8">
    <source>
        <dbReference type="ARBA" id="ARBA00023224"/>
    </source>
</evidence>
<keyword evidence="12" id="KW-1185">Reference proteome</keyword>
<dbReference type="AlphaFoldDB" id="A0A5E4AB13"/>
<gene>
    <name evidence="11" type="ORF">MONAX_5E012210</name>
</gene>
<evidence type="ECO:0000256" key="2">
    <source>
        <dbReference type="ARBA" id="ARBA00022475"/>
    </source>
</evidence>
<dbReference type="PANTHER" id="PTHR26453">
    <property type="entry name" value="OLFACTORY RECEPTOR"/>
    <property type="match status" value="1"/>
</dbReference>
<evidence type="ECO:0000256" key="4">
    <source>
        <dbReference type="ARBA" id="ARBA00022692"/>
    </source>
</evidence>
<dbReference type="Pfam" id="PF13853">
    <property type="entry name" value="7tm_4"/>
    <property type="match status" value="1"/>
</dbReference>
<reference evidence="11" key="1">
    <citation type="submission" date="2019-04" db="EMBL/GenBank/DDBJ databases">
        <authorList>
            <person name="Alioto T."/>
            <person name="Alioto T."/>
        </authorList>
    </citation>
    <scope>NUCLEOTIDE SEQUENCE [LARGE SCALE GENOMIC DNA]</scope>
</reference>
<evidence type="ECO:0000313" key="11">
    <source>
        <dbReference type="EMBL" id="VTJ54388.1"/>
    </source>
</evidence>
<keyword evidence="3" id="KW-0716">Sensory transduction</keyword>
<accession>A0A5E4AB13</accession>
<evidence type="ECO:0000256" key="3">
    <source>
        <dbReference type="ARBA" id="ARBA00022606"/>
    </source>
</evidence>
<keyword evidence="8" id="KW-0807">Transducer</keyword>
<evidence type="ECO:0000259" key="10">
    <source>
        <dbReference type="PROSITE" id="PS50262"/>
    </source>
</evidence>
<dbReference type="InterPro" id="IPR000725">
    <property type="entry name" value="Olfact_rcpt"/>
</dbReference>
<dbReference type="GO" id="GO:0005886">
    <property type="term" value="C:plasma membrane"/>
    <property type="evidence" value="ECO:0007669"/>
    <property type="project" value="UniProtKB-SubCell"/>
</dbReference>
<protein>
    <recommendedName>
        <fullName evidence="10">G-protein coupled receptors family 1 profile domain-containing protein</fullName>
    </recommendedName>
</protein>
<evidence type="ECO:0000256" key="9">
    <source>
        <dbReference type="SAM" id="MobiDB-lite"/>
    </source>
</evidence>
<name>A0A5E4AB13_MARMO</name>
<dbReference type="GO" id="GO:0004984">
    <property type="term" value="F:olfactory receptor activity"/>
    <property type="evidence" value="ECO:0007669"/>
    <property type="project" value="InterPro"/>
</dbReference>
<dbReference type="GO" id="GO:0007186">
    <property type="term" value="P:G protein-coupled receptor signaling pathway"/>
    <property type="evidence" value="ECO:0007669"/>
    <property type="project" value="InterPro"/>
</dbReference>
<dbReference type="SUPFAM" id="SSF81321">
    <property type="entry name" value="Family A G protein-coupled receptor-like"/>
    <property type="match status" value="1"/>
</dbReference>
<keyword evidence="7" id="KW-0675">Receptor</keyword>
<keyword evidence="5" id="KW-1133">Transmembrane helix</keyword>
<evidence type="ECO:0000313" key="12">
    <source>
        <dbReference type="Proteomes" id="UP000335636"/>
    </source>
</evidence>
<evidence type="ECO:0000256" key="1">
    <source>
        <dbReference type="ARBA" id="ARBA00004651"/>
    </source>
</evidence>
<comment type="subcellular location">
    <subcellularLocation>
        <location evidence="1">Cell membrane</location>
        <topology evidence="1">Multi-pass membrane protein</topology>
    </subcellularLocation>
</comment>
<evidence type="ECO:0000256" key="5">
    <source>
        <dbReference type="ARBA" id="ARBA00022989"/>
    </source>
</evidence>
<feature type="domain" description="G-protein coupled receptors family 1 profile" evidence="10">
    <location>
        <begin position="81"/>
        <end position="218"/>
    </location>
</feature>
<dbReference type="PROSITE" id="PS50262">
    <property type="entry name" value="G_PROTEIN_RECEP_F1_2"/>
    <property type="match status" value="1"/>
</dbReference>
<dbReference type="EMBL" id="CABDUW010000037">
    <property type="protein sequence ID" value="VTJ54388.1"/>
    <property type="molecule type" value="Genomic_DNA"/>
</dbReference>
<feature type="region of interest" description="Disordered" evidence="9">
    <location>
        <begin position="1"/>
        <end position="46"/>
    </location>
</feature>
<feature type="compositionally biased region" description="Polar residues" evidence="9">
    <location>
        <begin position="17"/>
        <end position="32"/>
    </location>
</feature>
<dbReference type="InterPro" id="IPR017452">
    <property type="entry name" value="GPCR_Rhodpsn_7TM"/>
</dbReference>
<proteinExistence type="predicted"/>
<dbReference type="Gene3D" id="1.20.1070.10">
    <property type="entry name" value="Rhodopsin 7-helix transmembrane proteins"/>
    <property type="match status" value="1"/>
</dbReference>
<evidence type="ECO:0000256" key="7">
    <source>
        <dbReference type="ARBA" id="ARBA00023170"/>
    </source>
</evidence>
<dbReference type="Proteomes" id="UP000335636">
    <property type="component" value="Unassembled WGS sequence"/>
</dbReference>
<keyword evidence="4" id="KW-0812">Transmembrane</keyword>